<evidence type="ECO:0000259" key="1">
    <source>
        <dbReference type="Pfam" id="PF00535"/>
    </source>
</evidence>
<dbReference type="InterPro" id="IPR001173">
    <property type="entry name" value="Glyco_trans_2-like"/>
</dbReference>
<feature type="domain" description="Glycosyltransferase 2-like" evidence="1">
    <location>
        <begin position="4"/>
        <end position="114"/>
    </location>
</feature>
<dbReference type="Proteomes" id="UP000050833">
    <property type="component" value="Unassembled WGS sequence"/>
</dbReference>
<accession>A0AAW3JQ24</accession>
<dbReference type="Gene3D" id="3.90.550.10">
    <property type="entry name" value="Spore Coat Polysaccharide Biosynthesis Protein SpsA, Chain A"/>
    <property type="match status" value="1"/>
</dbReference>
<gene>
    <name evidence="2" type="ORF">APZ18_13925</name>
</gene>
<keyword evidence="3" id="KW-1185">Reference proteome</keyword>
<dbReference type="RefSeq" id="WP_055946052.1">
    <property type="nucleotide sequence ID" value="NZ_JAQDCV010000003.1"/>
</dbReference>
<dbReference type="PANTHER" id="PTHR22916">
    <property type="entry name" value="GLYCOSYLTRANSFERASE"/>
    <property type="match status" value="1"/>
</dbReference>
<proteinExistence type="predicted"/>
<sequence length="342" mass="40229">MIQVLMSTYNGKDYLREQIDSILSQDCEEKADVKLKLLIRDDGSKDGTQEILRKYAAKYPDQVSWYQGENIGVIKSFFDLIEKSDEKADYYAFSDQDDYWHKEKLRAGIEKIKEMSKKYQQEKDKYIGFSEKNSVYLKVPLLYCCSPLLVDENLKEIDNEMTRKNKIPSFENAVVENIVTGCTIVMNKTLRNMAKKHPPKFTVMHDWWFYLLASCYGELYFDGRQLISYRQHGTNTVGYNTSKLKEFKDRVKRFKGNRRNITNQLKDFVRIYELYLKDEPDNSVFKAKKTKQKIHIAKMLVKYSGKPGFIIKRAGLLKKTGIYRQRKVDNIIFKIILLSGSY</sequence>
<dbReference type="AlphaFoldDB" id="A0AAW3JQ24"/>
<comment type="caution">
    <text evidence="2">The sequence shown here is derived from an EMBL/GenBank/DDBJ whole genome shotgun (WGS) entry which is preliminary data.</text>
</comment>
<evidence type="ECO:0000313" key="3">
    <source>
        <dbReference type="Proteomes" id="UP000050833"/>
    </source>
</evidence>
<dbReference type="GO" id="GO:0016758">
    <property type="term" value="F:hexosyltransferase activity"/>
    <property type="evidence" value="ECO:0007669"/>
    <property type="project" value="UniProtKB-ARBA"/>
</dbReference>
<dbReference type="PANTHER" id="PTHR22916:SF3">
    <property type="entry name" value="UDP-GLCNAC:BETAGAL BETA-1,3-N-ACETYLGLUCOSAMINYLTRANSFERASE-LIKE PROTEIN 1"/>
    <property type="match status" value="1"/>
</dbReference>
<organism evidence="2 3">
    <name type="scientific">Butyribacter intestini</name>
    <dbReference type="NCBI Taxonomy" id="1703332"/>
    <lineage>
        <taxon>Bacteria</taxon>
        <taxon>Bacillati</taxon>
        <taxon>Bacillota</taxon>
        <taxon>Clostridia</taxon>
        <taxon>Lachnospirales</taxon>
        <taxon>Lachnospiraceae</taxon>
        <taxon>Butyribacter</taxon>
    </lineage>
</organism>
<dbReference type="InterPro" id="IPR029044">
    <property type="entry name" value="Nucleotide-diphossugar_trans"/>
</dbReference>
<evidence type="ECO:0000313" key="2">
    <source>
        <dbReference type="EMBL" id="KQC84395.1"/>
    </source>
</evidence>
<reference evidence="2 3" key="1">
    <citation type="submission" date="2015-10" db="EMBL/GenBank/DDBJ databases">
        <title>Butyribacter intestini gen. nov., sp. nov., a butyric acid-producing bacterium of the family Lachnospiraceae isolated from the human faeces.</title>
        <authorList>
            <person name="Zou Y."/>
            <person name="Xue W."/>
            <person name="Luo G."/>
            <person name="Lv M."/>
        </authorList>
    </citation>
    <scope>NUCLEOTIDE SEQUENCE [LARGE SCALE GENOMIC DNA]</scope>
    <source>
        <strain evidence="2 3">TF01-11</strain>
    </source>
</reference>
<dbReference type="SUPFAM" id="SSF53448">
    <property type="entry name" value="Nucleotide-diphospho-sugar transferases"/>
    <property type="match status" value="1"/>
</dbReference>
<dbReference type="CDD" id="cd04196">
    <property type="entry name" value="GT_2_like_d"/>
    <property type="match status" value="1"/>
</dbReference>
<dbReference type="EMBL" id="LLKB01000006">
    <property type="protein sequence ID" value="KQC84395.1"/>
    <property type="molecule type" value="Genomic_DNA"/>
</dbReference>
<name>A0AAW3JQ24_9FIRM</name>
<protein>
    <recommendedName>
        <fullName evidence="1">Glycosyltransferase 2-like domain-containing protein</fullName>
    </recommendedName>
</protein>
<dbReference type="Pfam" id="PF00535">
    <property type="entry name" value="Glycos_transf_2"/>
    <property type="match status" value="1"/>
</dbReference>